<comment type="caution">
    <text evidence="2">The sequence shown here is derived from an EMBL/GenBank/DDBJ whole genome shotgun (WGS) entry which is preliminary data.</text>
</comment>
<evidence type="ECO:0000313" key="4">
    <source>
        <dbReference type="Proteomes" id="UP000663852"/>
    </source>
</evidence>
<sequence length="242" mass="28175">MYLNVRSEPMSFIRYRFKSEKDFKIFPCNQSNKKKLRRWKDDTVYIVKDASTDHEYQNGSDFIPLYRSVIVTRRPREIYKPLTPETVQSERRQPSALVSGVIKEYQPNINAMRHRFKSTETSANQSTGYPYNGSARLTQSSTMTTCVKPNSFLKRLNHTFSVKEDTTIFNVTNTNLVQVFSNKGRSDQRISVSSCSSFPCSNTAYQQSPQYFARNRGRKFHYAQRFSPYRSFCKPIANTPVN</sequence>
<dbReference type="Proteomes" id="UP000663852">
    <property type="component" value="Unassembled WGS sequence"/>
</dbReference>
<dbReference type="EMBL" id="CAJNOR010000098">
    <property type="protein sequence ID" value="CAF0795613.1"/>
    <property type="molecule type" value="Genomic_DNA"/>
</dbReference>
<name>A0A815KNP6_ADIRI</name>
<gene>
    <name evidence="2" type="ORF">EDS130_LOCUS35883</name>
    <name evidence="1" type="ORF">XAT740_LOCUS2709</name>
</gene>
<proteinExistence type="predicted"/>
<reference evidence="2" key="1">
    <citation type="submission" date="2021-02" db="EMBL/GenBank/DDBJ databases">
        <authorList>
            <person name="Nowell W R."/>
        </authorList>
    </citation>
    <scope>NUCLEOTIDE SEQUENCE</scope>
</reference>
<evidence type="ECO:0000313" key="2">
    <source>
        <dbReference type="EMBL" id="CAF1398781.1"/>
    </source>
</evidence>
<protein>
    <submittedName>
        <fullName evidence="2">Uncharacterized protein</fullName>
    </submittedName>
</protein>
<evidence type="ECO:0000313" key="3">
    <source>
        <dbReference type="Proteomes" id="UP000663828"/>
    </source>
</evidence>
<organism evidence="2 4">
    <name type="scientific">Adineta ricciae</name>
    <name type="common">Rotifer</name>
    <dbReference type="NCBI Taxonomy" id="249248"/>
    <lineage>
        <taxon>Eukaryota</taxon>
        <taxon>Metazoa</taxon>
        <taxon>Spiralia</taxon>
        <taxon>Gnathifera</taxon>
        <taxon>Rotifera</taxon>
        <taxon>Eurotatoria</taxon>
        <taxon>Bdelloidea</taxon>
        <taxon>Adinetida</taxon>
        <taxon>Adinetidae</taxon>
        <taxon>Adineta</taxon>
    </lineage>
</organism>
<accession>A0A815KNP6</accession>
<evidence type="ECO:0000313" key="1">
    <source>
        <dbReference type="EMBL" id="CAF0795613.1"/>
    </source>
</evidence>
<dbReference type="EMBL" id="CAJNOJ010000323">
    <property type="protein sequence ID" value="CAF1398781.1"/>
    <property type="molecule type" value="Genomic_DNA"/>
</dbReference>
<dbReference type="Proteomes" id="UP000663828">
    <property type="component" value="Unassembled WGS sequence"/>
</dbReference>
<keyword evidence="3" id="KW-1185">Reference proteome</keyword>
<dbReference type="AlphaFoldDB" id="A0A815KNP6"/>
<dbReference type="Gene3D" id="3.10.20.90">
    <property type="entry name" value="Phosphatidylinositol 3-kinase Catalytic Subunit, Chain A, domain 1"/>
    <property type="match status" value="1"/>
</dbReference>